<dbReference type="AlphaFoldDB" id="W9YJY3"/>
<dbReference type="EMBL" id="AMGY01000005">
    <property type="protein sequence ID" value="EXJ82579.1"/>
    <property type="molecule type" value="Genomic_DNA"/>
</dbReference>
<keyword evidence="5" id="KW-1185">Reference proteome</keyword>
<accession>W9YJY3</accession>
<feature type="domain" description="NmrA-like" evidence="3">
    <location>
        <begin position="5"/>
        <end position="224"/>
    </location>
</feature>
<dbReference type="Gene3D" id="3.90.25.10">
    <property type="entry name" value="UDP-galactose 4-epimerase, domain 1"/>
    <property type="match status" value="1"/>
</dbReference>
<dbReference type="InterPro" id="IPR036291">
    <property type="entry name" value="NAD(P)-bd_dom_sf"/>
</dbReference>
<dbReference type="eggNOG" id="ENOG502SHHA">
    <property type="taxonomic scope" value="Eukaryota"/>
</dbReference>
<dbReference type="Pfam" id="PF05368">
    <property type="entry name" value="NmrA"/>
    <property type="match status" value="1"/>
</dbReference>
<dbReference type="PANTHER" id="PTHR47706:SF1">
    <property type="entry name" value="CIPA-LIKE, PUTATIVE (AFU_ORTHOLOGUE AFUA_1G12460)-RELATED"/>
    <property type="match status" value="1"/>
</dbReference>
<dbReference type="InterPro" id="IPR045312">
    <property type="entry name" value="PCBER-like"/>
</dbReference>
<dbReference type="InterPro" id="IPR008030">
    <property type="entry name" value="NmrA-like"/>
</dbReference>
<evidence type="ECO:0000256" key="2">
    <source>
        <dbReference type="ARBA" id="ARBA00023002"/>
    </source>
</evidence>
<evidence type="ECO:0000313" key="4">
    <source>
        <dbReference type="EMBL" id="EXJ82579.1"/>
    </source>
</evidence>
<dbReference type="RefSeq" id="XP_007734702.1">
    <property type="nucleotide sequence ID" value="XM_007736512.1"/>
</dbReference>
<dbReference type="PANTHER" id="PTHR47706">
    <property type="entry name" value="NMRA-LIKE FAMILY PROTEIN"/>
    <property type="match status" value="1"/>
</dbReference>
<reference evidence="4 5" key="1">
    <citation type="submission" date="2013-03" db="EMBL/GenBank/DDBJ databases">
        <title>The Genome Sequence of Capronia epimyces CBS 606.96.</title>
        <authorList>
            <consortium name="The Broad Institute Genomics Platform"/>
            <person name="Cuomo C."/>
            <person name="de Hoog S."/>
            <person name="Gorbushina A."/>
            <person name="Walker B."/>
            <person name="Young S.K."/>
            <person name="Zeng Q."/>
            <person name="Gargeya S."/>
            <person name="Fitzgerald M."/>
            <person name="Haas B."/>
            <person name="Abouelleil A."/>
            <person name="Allen A.W."/>
            <person name="Alvarado L."/>
            <person name="Arachchi H.M."/>
            <person name="Berlin A.M."/>
            <person name="Chapman S.B."/>
            <person name="Gainer-Dewar J."/>
            <person name="Goldberg J."/>
            <person name="Griggs A."/>
            <person name="Gujja S."/>
            <person name="Hansen M."/>
            <person name="Howarth C."/>
            <person name="Imamovic A."/>
            <person name="Ireland A."/>
            <person name="Larimer J."/>
            <person name="McCowan C."/>
            <person name="Murphy C."/>
            <person name="Pearson M."/>
            <person name="Poon T.W."/>
            <person name="Priest M."/>
            <person name="Roberts A."/>
            <person name="Saif S."/>
            <person name="Shea T."/>
            <person name="Sisk P."/>
            <person name="Sykes S."/>
            <person name="Wortman J."/>
            <person name="Nusbaum C."/>
            <person name="Birren B."/>
        </authorList>
    </citation>
    <scope>NUCLEOTIDE SEQUENCE [LARGE SCALE GENOMIC DNA]</scope>
    <source>
        <strain evidence="4 5">CBS 606.96</strain>
    </source>
</reference>
<comment type="caution">
    <text evidence="4">The sequence shown here is derived from an EMBL/GenBank/DDBJ whole genome shotgun (WGS) entry which is preliminary data.</text>
</comment>
<evidence type="ECO:0000313" key="5">
    <source>
        <dbReference type="Proteomes" id="UP000019478"/>
    </source>
</evidence>
<dbReference type="OrthoDB" id="9974981at2759"/>
<dbReference type="GO" id="GO:0016491">
    <property type="term" value="F:oxidoreductase activity"/>
    <property type="evidence" value="ECO:0007669"/>
    <property type="project" value="UniProtKB-KW"/>
</dbReference>
<organism evidence="4 5">
    <name type="scientific">Capronia epimyces CBS 606.96</name>
    <dbReference type="NCBI Taxonomy" id="1182542"/>
    <lineage>
        <taxon>Eukaryota</taxon>
        <taxon>Fungi</taxon>
        <taxon>Dikarya</taxon>
        <taxon>Ascomycota</taxon>
        <taxon>Pezizomycotina</taxon>
        <taxon>Eurotiomycetes</taxon>
        <taxon>Chaetothyriomycetidae</taxon>
        <taxon>Chaetothyriales</taxon>
        <taxon>Herpotrichiellaceae</taxon>
        <taxon>Capronia</taxon>
    </lineage>
</organism>
<name>W9YJY3_9EURO</name>
<proteinExistence type="predicted"/>
<dbReference type="Proteomes" id="UP000019478">
    <property type="component" value="Unassembled WGS sequence"/>
</dbReference>
<dbReference type="SUPFAM" id="SSF51735">
    <property type="entry name" value="NAD(P)-binding Rossmann-fold domains"/>
    <property type="match status" value="1"/>
</dbReference>
<evidence type="ECO:0000256" key="1">
    <source>
        <dbReference type="ARBA" id="ARBA00022857"/>
    </source>
</evidence>
<dbReference type="InterPro" id="IPR051609">
    <property type="entry name" value="NmrA/Isoflavone_reductase-like"/>
</dbReference>
<evidence type="ECO:0000259" key="3">
    <source>
        <dbReference type="Pfam" id="PF05368"/>
    </source>
</evidence>
<sequence length="305" mass="32247">MSEVKSVAIAGASGNLGPHVVKAFLDADFQVTVLTRSTKSGTGTGKGTYNSRVKVVPVDFTSVESLAAALKGIDALVSTVAGAAIESQTVLIDAAVAAGVKRFIPSEYGSCTTSPKVAALPLYASMFKIKQYLEEQATAGKLTWTVLACGAFLEFVLGGPMLLDFANHKATLFDKGDNRTTVTSLPTIGKAIVGILKNFNATKNRVVRISEAIVTQNQLLRIAEGLRPNIKWEISEVQTSAVLKEGLDELGAGDFSMPVFMKILKGTALAGDTYGAAFDETDNDLLGVKELTEEDLKKLIAGKLE</sequence>
<protein>
    <recommendedName>
        <fullName evidence="3">NmrA-like domain-containing protein</fullName>
    </recommendedName>
</protein>
<dbReference type="GeneID" id="19170502"/>
<dbReference type="Gene3D" id="3.40.50.720">
    <property type="entry name" value="NAD(P)-binding Rossmann-like Domain"/>
    <property type="match status" value="1"/>
</dbReference>
<gene>
    <name evidence="4" type="ORF">A1O3_06392</name>
</gene>
<dbReference type="CDD" id="cd05259">
    <property type="entry name" value="PCBER_SDR_a"/>
    <property type="match status" value="1"/>
</dbReference>
<keyword evidence="2" id="KW-0560">Oxidoreductase</keyword>
<dbReference type="STRING" id="1182542.W9YJY3"/>
<dbReference type="HOGENOM" id="CLU_044876_3_2_1"/>
<keyword evidence="1" id="KW-0521">NADP</keyword>